<evidence type="ECO:0000256" key="5">
    <source>
        <dbReference type="ARBA" id="ARBA00022691"/>
    </source>
</evidence>
<evidence type="ECO:0000256" key="4">
    <source>
        <dbReference type="ARBA" id="ARBA00022679"/>
    </source>
</evidence>
<keyword evidence="5" id="KW-0949">S-adenosyl-L-methionine</keyword>
<organism evidence="8 9">
    <name type="scientific">Oxalicibacterium faecigallinarum</name>
    <dbReference type="NCBI Taxonomy" id="573741"/>
    <lineage>
        <taxon>Bacteria</taxon>
        <taxon>Pseudomonadati</taxon>
        <taxon>Pseudomonadota</taxon>
        <taxon>Betaproteobacteria</taxon>
        <taxon>Burkholderiales</taxon>
        <taxon>Oxalobacteraceae</taxon>
        <taxon>Oxalicibacterium</taxon>
    </lineage>
</organism>
<dbReference type="GO" id="GO:0032259">
    <property type="term" value="P:methylation"/>
    <property type="evidence" value="ECO:0007669"/>
    <property type="project" value="UniProtKB-KW"/>
</dbReference>
<dbReference type="Pfam" id="PF01555">
    <property type="entry name" value="N6_N4_Mtase"/>
    <property type="match status" value="1"/>
</dbReference>
<comment type="caution">
    <text evidence="8">The sequence shown here is derived from an EMBL/GenBank/DDBJ whole genome shotgun (WGS) entry which is preliminary data.</text>
</comment>
<name>A0A8J3AR95_9BURK</name>
<comment type="catalytic activity">
    <reaction evidence="6">
        <text>a 2'-deoxyadenosine in DNA + S-adenosyl-L-methionine = an N(6)-methyl-2'-deoxyadenosine in DNA + S-adenosyl-L-homocysteine + H(+)</text>
        <dbReference type="Rhea" id="RHEA:15197"/>
        <dbReference type="Rhea" id="RHEA-COMP:12418"/>
        <dbReference type="Rhea" id="RHEA-COMP:12419"/>
        <dbReference type="ChEBI" id="CHEBI:15378"/>
        <dbReference type="ChEBI" id="CHEBI:57856"/>
        <dbReference type="ChEBI" id="CHEBI:59789"/>
        <dbReference type="ChEBI" id="CHEBI:90615"/>
        <dbReference type="ChEBI" id="CHEBI:90616"/>
        <dbReference type="EC" id="2.1.1.72"/>
    </reaction>
</comment>
<comment type="similarity">
    <text evidence="1">Belongs to the N(4)/N(6)-methyltransferase family.</text>
</comment>
<dbReference type="GO" id="GO:0009007">
    <property type="term" value="F:site-specific DNA-methyltransferase (adenine-specific) activity"/>
    <property type="evidence" value="ECO:0007669"/>
    <property type="project" value="UniProtKB-EC"/>
</dbReference>
<keyword evidence="9" id="KW-1185">Reference proteome</keyword>
<proteinExistence type="inferred from homology"/>
<evidence type="ECO:0000313" key="8">
    <source>
        <dbReference type="EMBL" id="GGI19148.1"/>
    </source>
</evidence>
<dbReference type="RefSeq" id="WP_229726295.1">
    <property type="nucleotide sequence ID" value="NZ_BMDI01000001.1"/>
</dbReference>
<evidence type="ECO:0000256" key="3">
    <source>
        <dbReference type="ARBA" id="ARBA00022603"/>
    </source>
</evidence>
<evidence type="ECO:0000313" key="9">
    <source>
        <dbReference type="Proteomes" id="UP000642180"/>
    </source>
</evidence>
<dbReference type="GO" id="GO:0008170">
    <property type="term" value="F:N-methyltransferase activity"/>
    <property type="evidence" value="ECO:0007669"/>
    <property type="project" value="InterPro"/>
</dbReference>
<dbReference type="EC" id="2.1.1.72" evidence="2"/>
<keyword evidence="4" id="KW-0808">Transferase</keyword>
<accession>A0A8J3AR95</accession>
<dbReference type="Proteomes" id="UP000642180">
    <property type="component" value="Unassembled WGS sequence"/>
</dbReference>
<dbReference type="InterPro" id="IPR002295">
    <property type="entry name" value="N4/N6-MTase_EcoPI_Mod-like"/>
</dbReference>
<dbReference type="Gene3D" id="3.40.50.150">
    <property type="entry name" value="Vaccinia Virus protein VP39"/>
    <property type="match status" value="1"/>
</dbReference>
<evidence type="ECO:0000256" key="2">
    <source>
        <dbReference type="ARBA" id="ARBA00011900"/>
    </source>
</evidence>
<protein>
    <recommendedName>
        <fullName evidence="2">site-specific DNA-methyltransferase (adenine-specific)</fullName>
        <ecNumber evidence="2">2.1.1.72</ecNumber>
    </recommendedName>
</protein>
<dbReference type="InterPro" id="IPR002941">
    <property type="entry name" value="DNA_methylase_N4/N6"/>
</dbReference>
<evidence type="ECO:0000256" key="1">
    <source>
        <dbReference type="ARBA" id="ARBA00006594"/>
    </source>
</evidence>
<dbReference type="GO" id="GO:0003677">
    <property type="term" value="F:DNA binding"/>
    <property type="evidence" value="ECO:0007669"/>
    <property type="project" value="InterPro"/>
</dbReference>
<gene>
    <name evidence="8" type="ORF">GCM10008066_17630</name>
</gene>
<dbReference type="PIRSF" id="PIRSF015855">
    <property type="entry name" value="TypeIII_Mtase_mKpnI"/>
    <property type="match status" value="1"/>
</dbReference>
<dbReference type="AlphaFoldDB" id="A0A8J3AR95"/>
<feature type="domain" description="DNA methylase N-4/N-6" evidence="7">
    <location>
        <begin position="69"/>
        <end position="365"/>
    </location>
</feature>
<keyword evidence="3" id="KW-0489">Methyltransferase</keyword>
<dbReference type="PRINTS" id="PR00506">
    <property type="entry name" value="D21N6MTFRASE"/>
</dbReference>
<dbReference type="EMBL" id="BMDI01000001">
    <property type="protein sequence ID" value="GGI19148.1"/>
    <property type="molecule type" value="Genomic_DNA"/>
</dbReference>
<reference evidence="9" key="1">
    <citation type="journal article" date="2019" name="Int. J. Syst. Evol. Microbiol.">
        <title>The Global Catalogue of Microorganisms (GCM) 10K type strain sequencing project: providing services to taxonomists for standard genome sequencing and annotation.</title>
        <authorList>
            <consortium name="The Broad Institute Genomics Platform"/>
            <consortium name="The Broad Institute Genome Sequencing Center for Infectious Disease"/>
            <person name="Wu L."/>
            <person name="Ma J."/>
        </authorList>
    </citation>
    <scope>NUCLEOTIDE SEQUENCE [LARGE SCALE GENOMIC DNA]</scope>
    <source>
        <strain evidence="9">CCM 2767</strain>
    </source>
</reference>
<dbReference type="InterPro" id="IPR029063">
    <property type="entry name" value="SAM-dependent_MTases_sf"/>
</dbReference>
<evidence type="ECO:0000259" key="7">
    <source>
        <dbReference type="Pfam" id="PF01555"/>
    </source>
</evidence>
<dbReference type="SUPFAM" id="SSF53335">
    <property type="entry name" value="S-adenosyl-L-methionine-dependent methyltransferases"/>
    <property type="match status" value="1"/>
</dbReference>
<sequence length="400" mass="44943">MTLNESATMAGPTLGAQYAGVRRPEIDLGKSMQRVAKWSIGNADTKNALIQGDNIKALSLLADNHPASVKCAYLDPPYNNGESYQHYFDNMGHEEWLESVTARLKQIKTLLREDGSAWISIDDSELHYLKVAADGVFGRTNFVGTIIWERRTTRENRKVFSRNHEYLLVYAKKLSVWEKQRNSLPLTEEVKSRYKNPDNDSRGAWQSVSANVQEGHATAQQYYDVVGPNGKIHRPPKGRCWIYSQQRMQEEIDANNIWFGTDGGAVPRVKQFLHQRKVGLTPETLWYAKDVGTTSSAKKHLLDLFQEKQLFDTPKPEQLIQRVLAIATNPGDIVLDPYLGSGTTAAVAHKMNRVYWGVEIGDHIKTHCVARLKQVIAGEQGGISEELGWQGGGGFAFFRV</sequence>
<evidence type="ECO:0000256" key="6">
    <source>
        <dbReference type="ARBA" id="ARBA00047942"/>
    </source>
</evidence>